<name>A0ABU2SIF3_9ACTN</name>
<keyword evidence="1" id="KW-0732">Signal</keyword>
<dbReference type="EMBL" id="JAVRFI010000002">
    <property type="protein sequence ID" value="MDT0448411.1"/>
    <property type="molecule type" value="Genomic_DNA"/>
</dbReference>
<proteinExistence type="predicted"/>
<sequence>MRTSHRAALAAAVAFAGLSAAIVPTNSAADTRSAFADQAVRAGLTAAQTAGLQQRVAAYLDATGGHRIALNKIAVKGGTILVTVPGETYARELNGVLDRSAPASALAAFWADCPYLYFCGWKGANRTGDQWNISKCGVQQEIPDGWNSGGSWQNNQSSGTRARMYGKSRNLVYTTPPAPYGPVNGDWAPVWYVQAC</sequence>
<feature type="signal peptide" evidence="1">
    <location>
        <begin position="1"/>
        <end position="28"/>
    </location>
</feature>
<evidence type="ECO:0000256" key="1">
    <source>
        <dbReference type="SAM" id="SignalP"/>
    </source>
</evidence>
<comment type="caution">
    <text evidence="2">The sequence shown here is derived from an EMBL/GenBank/DDBJ whole genome shotgun (WGS) entry which is preliminary data.</text>
</comment>
<gene>
    <name evidence="2" type="ORF">RM609_04845</name>
</gene>
<dbReference type="Proteomes" id="UP001180531">
    <property type="component" value="Unassembled WGS sequence"/>
</dbReference>
<evidence type="ECO:0000313" key="2">
    <source>
        <dbReference type="EMBL" id="MDT0448411.1"/>
    </source>
</evidence>
<dbReference type="RefSeq" id="WP_311608163.1">
    <property type="nucleotide sequence ID" value="NZ_JAVRFI010000002.1"/>
</dbReference>
<protein>
    <recommendedName>
        <fullName evidence="4">Secreted protein</fullName>
    </recommendedName>
</protein>
<evidence type="ECO:0008006" key="4">
    <source>
        <dbReference type="Google" id="ProtNLM"/>
    </source>
</evidence>
<feature type="chain" id="PRO_5046746239" description="Secreted protein" evidence="1">
    <location>
        <begin position="29"/>
        <end position="196"/>
    </location>
</feature>
<reference evidence="2" key="1">
    <citation type="submission" date="2024-05" db="EMBL/GenBank/DDBJ databases">
        <title>30 novel species of actinomycetes from the DSMZ collection.</title>
        <authorList>
            <person name="Nouioui I."/>
        </authorList>
    </citation>
    <scope>NUCLEOTIDE SEQUENCE</scope>
    <source>
        <strain evidence="2">DSM 40473</strain>
    </source>
</reference>
<organism evidence="2 3">
    <name type="scientific">Streptomyces hesseae</name>
    <dbReference type="NCBI Taxonomy" id="3075519"/>
    <lineage>
        <taxon>Bacteria</taxon>
        <taxon>Bacillati</taxon>
        <taxon>Actinomycetota</taxon>
        <taxon>Actinomycetes</taxon>
        <taxon>Kitasatosporales</taxon>
        <taxon>Streptomycetaceae</taxon>
        <taxon>Streptomyces</taxon>
    </lineage>
</organism>
<accession>A0ABU2SIF3</accession>
<evidence type="ECO:0000313" key="3">
    <source>
        <dbReference type="Proteomes" id="UP001180531"/>
    </source>
</evidence>
<keyword evidence="3" id="KW-1185">Reference proteome</keyword>